<dbReference type="EMBL" id="PGCI01000610">
    <property type="protein sequence ID" value="PLW24375.1"/>
    <property type="molecule type" value="Genomic_DNA"/>
</dbReference>
<reference evidence="2 3" key="1">
    <citation type="submission" date="2017-11" db="EMBL/GenBank/DDBJ databases">
        <title>De novo assembly and phasing of dikaryotic genomes from two isolates of Puccinia coronata f. sp. avenae, the causal agent of oat crown rust.</title>
        <authorList>
            <person name="Miller M.E."/>
            <person name="Zhang Y."/>
            <person name="Omidvar V."/>
            <person name="Sperschneider J."/>
            <person name="Schwessinger B."/>
            <person name="Raley C."/>
            <person name="Palmer J.M."/>
            <person name="Garnica D."/>
            <person name="Upadhyaya N."/>
            <person name="Rathjen J."/>
            <person name="Taylor J.M."/>
            <person name="Park R.F."/>
            <person name="Dodds P.N."/>
            <person name="Hirsch C.D."/>
            <person name="Kianian S.F."/>
            <person name="Figueroa M."/>
        </authorList>
    </citation>
    <scope>NUCLEOTIDE SEQUENCE [LARGE SCALE GENOMIC DNA]</scope>
    <source>
        <strain evidence="2">12SD80</strain>
    </source>
</reference>
<dbReference type="AlphaFoldDB" id="A0A2N5TFW4"/>
<comment type="caution">
    <text evidence="2">The sequence shown here is derived from an EMBL/GenBank/DDBJ whole genome shotgun (WGS) entry which is preliminary data.</text>
</comment>
<accession>A0A2N5TFW4</accession>
<evidence type="ECO:0000313" key="3">
    <source>
        <dbReference type="Proteomes" id="UP000235392"/>
    </source>
</evidence>
<organism evidence="2 3">
    <name type="scientific">Puccinia coronata f. sp. avenae</name>
    <dbReference type="NCBI Taxonomy" id="200324"/>
    <lineage>
        <taxon>Eukaryota</taxon>
        <taxon>Fungi</taxon>
        <taxon>Dikarya</taxon>
        <taxon>Basidiomycota</taxon>
        <taxon>Pucciniomycotina</taxon>
        <taxon>Pucciniomycetes</taxon>
        <taxon>Pucciniales</taxon>
        <taxon>Pucciniaceae</taxon>
        <taxon>Puccinia</taxon>
    </lineage>
</organism>
<evidence type="ECO:0000313" key="2">
    <source>
        <dbReference type="EMBL" id="PLW24375.1"/>
    </source>
</evidence>
<proteinExistence type="predicted"/>
<feature type="region of interest" description="Disordered" evidence="1">
    <location>
        <begin position="57"/>
        <end position="78"/>
    </location>
</feature>
<protein>
    <submittedName>
        <fullName evidence="2">Uncharacterized protein</fullName>
    </submittedName>
</protein>
<evidence type="ECO:0000256" key="1">
    <source>
        <dbReference type="SAM" id="MobiDB-lite"/>
    </source>
</evidence>
<gene>
    <name evidence="2" type="ORF">PCASD_08377</name>
</gene>
<dbReference type="Proteomes" id="UP000235392">
    <property type="component" value="Unassembled WGS sequence"/>
</dbReference>
<sequence>MSSIYLSQLYLELASENLDLSNKRVIFSAAAENLVDLVNYDAVDKQAAEIIWSWRQPSMSSESDPIESTLSSENNRAI</sequence>
<name>A0A2N5TFW4_9BASI</name>